<feature type="transmembrane region" description="Helical" evidence="6">
    <location>
        <begin position="233"/>
        <end position="250"/>
    </location>
</feature>
<proteinExistence type="predicted"/>
<evidence type="ECO:0000256" key="5">
    <source>
        <dbReference type="ARBA" id="ARBA00023136"/>
    </source>
</evidence>
<keyword evidence="5 6" id="KW-0472">Membrane</keyword>
<dbReference type="PROSITE" id="PS50850">
    <property type="entry name" value="MFS"/>
    <property type="match status" value="1"/>
</dbReference>
<feature type="chain" id="PRO_5042978786" evidence="7">
    <location>
        <begin position="19"/>
        <end position="526"/>
    </location>
</feature>
<accession>A0AAN7BZ71</accession>
<keyword evidence="7" id="KW-0732">Signal</keyword>
<dbReference type="GO" id="GO:0022857">
    <property type="term" value="F:transmembrane transporter activity"/>
    <property type="evidence" value="ECO:0007669"/>
    <property type="project" value="InterPro"/>
</dbReference>
<dbReference type="PROSITE" id="PS00216">
    <property type="entry name" value="SUGAR_TRANSPORT_1"/>
    <property type="match status" value="1"/>
</dbReference>
<gene>
    <name evidence="9" type="ORF">QBC38DRAFT_352676</name>
</gene>
<feature type="signal peptide" evidence="7">
    <location>
        <begin position="1"/>
        <end position="18"/>
    </location>
</feature>
<evidence type="ECO:0000256" key="4">
    <source>
        <dbReference type="ARBA" id="ARBA00022989"/>
    </source>
</evidence>
<sequence length="526" mass="55866">SGRLWLAIAALASMWSSAQVPLYMFAGAPIYIYRDIGGTSSWVWFVSANLLATAAVAPFVGALSDLLGRRWVAMIGSLLIIVGQAVCGSAHSIAIFILGMGISGMGTGINELTALAGTAELVPVAKRGYYISLLILTMLPFMPSVMYAQLIASESSWRYISYVTGGWALIGLILTFLFYHPPPRFAAQNRSEKIDVVKKTDFVGGFLSTTGLVALEIGLLGGGYQASWKSPQILGPLVCGIMALVGFAAWERLYAKHPMIPRYMGKHPWTLALTFIITFISGANFFSVLMLWPSQAYNVYGHDPVGVGIRGLPFAFGIFGGCVISLVLLSWFHGTIKWILFGSSVLMTAGCGALAAARVDNINTVYAILLIAGLGVGGIVVPASTITAIICPSDVIATVTALTIAIRIVGGAIGYAVYYNVFVAKLVPELTRIVGGACVQAGIHNEDTIGAIIVLTGESLIDQIKHLNGVTEEAWEHIVAAGQVAYANAYPWVYYCSIAFGLVSILASLFLGDLSDIMDDTVAVVI</sequence>
<dbReference type="Pfam" id="PF06609">
    <property type="entry name" value="TRI12"/>
    <property type="match status" value="1"/>
</dbReference>
<protein>
    <submittedName>
        <fullName evidence="9">Major facilitator superfamily domain-containing protein</fullName>
    </submittedName>
</protein>
<feature type="transmembrane region" description="Helical" evidence="6">
    <location>
        <begin position="339"/>
        <end position="359"/>
    </location>
</feature>
<feature type="transmembrane region" description="Helical" evidence="6">
    <location>
        <begin position="200"/>
        <end position="221"/>
    </location>
</feature>
<feature type="transmembrane region" description="Helical" evidence="6">
    <location>
        <begin position="395"/>
        <end position="418"/>
    </location>
</feature>
<dbReference type="PANTHER" id="PTHR23501">
    <property type="entry name" value="MAJOR FACILITATOR SUPERFAMILY"/>
    <property type="match status" value="1"/>
</dbReference>
<keyword evidence="3 6" id="KW-0812">Transmembrane</keyword>
<dbReference type="EMBL" id="MU865288">
    <property type="protein sequence ID" value="KAK4232363.1"/>
    <property type="molecule type" value="Genomic_DNA"/>
</dbReference>
<organism evidence="9 10">
    <name type="scientific">Podospora fimiseda</name>
    <dbReference type="NCBI Taxonomy" id="252190"/>
    <lineage>
        <taxon>Eukaryota</taxon>
        <taxon>Fungi</taxon>
        <taxon>Dikarya</taxon>
        <taxon>Ascomycota</taxon>
        <taxon>Pezizomycotina</taxon>
        <taxon>Sordariomycetes</taxon>
        <taxon>Sordariomycetidae</taxon>
        <taxon>Sordariales</taxon>
        <taxon>Podosporaceae</taxon>
        <taxon>Podospora</taxon>
    </lineage>
</organism>
<feature type="transmembrane region" description="Helical" evidence="6">
    <location>
        <begin position="365"/>
        <end position="383"/>
    </location>
</feature>
<dbReference type="PANTHER" id="PTHR23501:SF109">
    <property type="entry name" value="MAJOR FACILITATOR SUPERFAMILY (MFS) PROFILE DOMAIN-CONTAINING PROTEIN-RELATED"/>
    <property type="match status" value="1"/>
</dbReference>
<comment type="subcellular location">
    <subcellularLocation>
        <location evidence="1">Membrane</location>
        <topology evidence="1">Multi-pass membrane protein</topology>
    </subcellularLocation>
</comment>
<feature type="domain" description="Major facilitator superfamily (MFS) profile" evidence="8">
    <location>
        <begin position="5"/>
        <end position="516"/>
    </location>
</feature>
<dbReference type="SUPFAM" id="SSF103473">
    <property type="entry name" value="MFS general substrate transporter"/>
    <property type="match status" value="1"/>
</dbReference>
<evidence type="ECO:0000256" key="6">
    <source>
        <dbReference type="SAM" id="Phobius"/>
    </source>
</evidence>
<dbReference type="InterPro" id="IPR036259">
    <property type="entry name" value="MFS_trans_sf"/>
</dbReference>
<evidence type="ECO:0000259" key="8">
    <source>
        <dbReference type="PROSITE" id="PS50850"/>
    </source>
</evidence>
<dbReference type="InterPro" id="IPR005829">
    <property type="entry name" value="Sugar_transporter_CS"/>
</dbReference>
<reference evidence="9" key="1">
    <citation type="journal article" date="2023" name="Mol. Phylogenet. Evol.">
        <title>Genome-scale phylogeny and comparative genomics of the fungal order Sordariales.</title>
        <authorList>
            <person name="Hensen N."/>
            <person name="Bonometti L."/>
            <person name="Westerberg I."/>
            <person name="Brannstrom I.O."/>
            <person name="Guillou S."/>
            <person name="Cros-Aarteil S."/>
            <person name="Calhoun S."/>
            <person name="Haridas S."/>
            <person name="Kuo A."/>
            <person name="Mondo S."/>
            <person name="Pangilinan J."/>
            <person name="Riley R."/>
            <person name="LaButti K."/>
            <person name="Andreopoulos B."/>
            <person name="Lipzen A."/>
            <person name="Chen C."/>
            <person name="Yan M."/>
            <person name="Daum C."/>
            <person name="Ng V."/>
            <person name="Clum A."/>
            <person name="Steindorff A."/>
            <person name="Ohm R.A."/>
            <person name="Martin F."/>
            <person name="Silar P."/>
            <person name="Natvig D.O."/>
            <person name="Lalanne C."/>
            <person name="Gautier V."/>
            <person name="Ament-Velasquez S.L."/>
            <person name="Kruys A."/>
            <person name="Hutchinson M.I."/>
            <person name="Powell A.J."/>
            <person name="Barry K."/>
            <person name="Miller A.N."/>
            <person name="Grigoriev I.V."/>
            <person name="Debuchy R."/>
            <person name="Gladieux P."/>
            <person name="Hiltunen Thoren M."/>
            <person name="Johannesson H."/>
        </authorList>
    </citation>
    <scope>NUCLEOTIDE SEQUENCE</scope>
    <source>
        <strain evidence="9">CBS 990.96</strain>
    </source>
</reference>
<feature type="transmembrane region" description="Helical" evidence="6">
    <location>
        <begin position="93"/>
        <end position="116"/>
    </location>
</feature>
<dbReference type="AlphaFoldDB" id="A0AAN7BZ71"/>
<evidence type="ECO:0000256" key="7">
    <source>
        <dbReference type="SAM" id="SignalP"/>
    </source>
</evidence>
<dbReference type="FunFam" id="1.20.1250.20:FF:000784">
    <property type="entry name" value="MFS drug efflux pump"/>
    <property type="match status" value="1"/>
</dbReference>
<feature type="transmembrane region" description="Helical" evidence="6">
    <location>
        <begin position="271"/>
        <end position="292"/>
    </location>
</feature>
<evidence type="ECO:0000313" key="9">
    <source>
        <dbReference type="EMBL" id="KAK4232363.1"/>
    </source>
</evidence>
<feature type="transmembrane region" description="Helical" evidence="6">
    <location>
        <begin position="71"/>
        <end position="87"/>
    </location>
</feature>
<feature type="transmembrane region" description="Helical" evidence="6">
    <location>
        <begin position="492"/>
        <end position="511"/>
    </location>
</feature>
<evidence type="ECO:0000256" key="1">
    <source>
        <dbReference type="ARBA" id="ARBA00004141"/>
    </source>
</evidence>
<keyword evidence="10" id="KW-1185">Reference proteome</keyword>
<feature type="non-terminal residue" evidence="9">
    <location>
        <position position="1"/>
    </location>
</feature>
<dbReference type="Gene3D" id="1.20.1250.20">
    <property type="entry name" value="MFS general substrate transporter like domains"/>
    <property type="match status" value="1"/>
</dbReference>
<evidence type="ECO:0000313" key="10">
    <source>
        <dbReference type="Proteomes" id="UP001301958"/>
    </source>
</evidence>
<dbReference type="InterPro" id="IPR010573">
    <property type="entry name" value="MFS_Str1/Tri12-like"/>
</dbReference>
<keyword evidence="2" id="KW-0813">Transport</keyword>
<dbReference type="InterPro" id="IPR020846">
    <property type="entry name" value="MFS_dom"/>
</dbReference>
<feature type="transmembrane region" description="Helical" evidence="6">
    <location>
        <begin position="42"/>
        <end position="64"/>
    </location>
</feature>
<reference evidence="9" key="2">
    <citation type="submission" date="2023-05" db="EMBL/GenBank/DDBJ databases">
        <authorList>
            <consortium name="Lawrence Berkeley National Laboratory"/>
            <person name="Steindorff A."/>
            <person name="Hensen N."/>
            <person name="Bonometti L."/>
            <person name="Westerberg I."/>
            <person name="Brannstrom I.O."/>
            <person name="Guillou S."/>
            <person name="Cros-Aarteil S."/>
            <person name="Calhoun S."/>
            <person name="Haridas S."/>
            <person name="Kuo A."/>
            <person name="Mondo S."/>
            <person name="Pangilinan J."/>
            <person name="Riley R."/>
            <person name="Labutti K."/>
            <person name="Andreopoulos B."/>
            <person name="Lipzen A."/>
            <person name="Chen C."/>
            <person name="Yanf M."/>
            <person name="Daum C."/>
            <person name="Ng V."/>
            <person name="Clum A."/>
            <person name="Ohm R."/>
            <person name="Martin F."/>
            <person name="Silar P."/>
            <person name="Natvig D."/>
            <person name="Lalanne C."/>
            <person name="Gautier V."/>
            <person name="Ament-Velasquez S.L."/>
            <person name="Kruys A."/>
            <person name="Hutchinson M.I."/>
            <person name="Powell A.J."/>
            <person name="Barry K."/>
            <person name="Miller A.N."/>
            <person name="Grigoriev I.V."/>
            <person name="Debuchy R."/>
            <person name="Gladieux P."/>
            <person name="Thoren M.H."/>
            <person name="Johannesson H."/>
        </authorList>
    </citation>
    <scope>NUCLEOTIDE SEQUENCE</scope>
    <source>
        <strain evidence="9">CBS 990.96</strain>
    </source>
</reference>
<feature type="transmembrane region" description="Helical" evidence="6">
    <location>
        <begin position="312"/>
        <end position="332"/>
    </location>
</feature>
<feature type="transmembrane region" description="Helical" evidence="6">
    <location>
        <begin position="159"/>
        <end position="179"/>
    </location>
</feature>
<name>A0AAN7BZ71_9PEZI</name>
<keyword evidence="4 6" id="KW-1133">Transmembrane helix</keyword>
<dbReference type="Proteomes" id="UP001301958">
    <property type="component" value="Unassembled WGS sequence"/>
</dbReference>
<feature type="transmembrane region" description="Helical" evidence="6">
    <location>
        <begin position="128"/>
        <end position="147"/>
    </location>
</feature>
<evidence type="ECO:0000256" key="3">
    <source>
        <dbReference type="ARBA" id="ARBA00022692"/>
    </source>
</evidence>
<dbReference type="GO" id="GO:0005886">
    <property type="term" value="C:plasma membrane"/>
    <property type="evidence" value="ECO:0007669"/>
    <property type="project" value="TreeGrafter"/>
</dbReference>
<comment type="caution">
    <text evidence="9">The sequence shown here is derived from an EMBL/GenBank/DDBJ whole genome shotgun (WGS) entry which is preliminary data.</text>
</comment>
<evidence type="ECO:0000256" key="2">
    <source>
        <dbReference type="ARBA" id="ARBA00022448"/>
    </source>
</evidence>